<protein>
    <submittedName>
        <fullName evidence="1">Uncharacterized protein</fullName>
    </submittedName>
</protein>
<proteinExistence type="predicted"/>
<dbReference type="EMBL" id="JAELUR010000008">
    <property type="protein sequence ID" value="KAG7427965.1"/>
    <property type="molecule type" value="Genomic_DNA"/>
</dbReference>
<dbReference type="Proteomes" id="UP000693942">
    <property type="component" value="Unassembled WGS sequence"/>
</dbReference>
<name>A0A8J5PXK5_FUSOX</name>
<comment type="caution">
    <text evidence="1">The sequence shown here is derived from an EMBL/GenBank/DDBJ whole genome shotgun (WGS) entry which is preliminary data.</text>
</comment>
<reference evidence="1" key="1">
    <citation type="submission" date="2021-04" db="EMBL/GenBank/DDBJ databases">
        <title>First draft genome resource for Brassicaceae pathogens Fusarium oxysporum f. sp. raphani and Fusarium oxysporum f. sp. rapae.</title>
        <authorList>
            <person name="Asai S."/>
        </authorList>
    </citation>
    <scope>NUCLEOTIDE SEQUENCE</scope>
    <source>
        <strain evidence="1">Tf1262</strain>
    </source>
</reference>
<accession>A0A8J5PXK5</accession>
<sequence>MNSASNEGKSLDLKYIYRALSYKHPIFNFYIHVYKMSSAQGFITSIQPGRFTATFNIDDSVYVFSGDVNPPTQPFQSNSATLEYNSVESLGGFQQFNGIIGSGNEVSFTFSDGTAIKGPLDIPVNPASQVSGTGSWSLN</sequence>
<gene>
    <name evidence="1" type="ORF">Forpi1262_v010760</name>
</gene>
<organism evidence="1 2">
    <name type="scientific">Fusarium oxysporum f. sp. raphani</name>
    <dbReference type="NCBI Taxonomy" id="96318"/>
    <lineage>
        <taxon>Eukaryota</taxon>
        <taxon>Fungi</taxon>
        <taxon>Dikarya</taxon>
        <taxon>Ascomycota</taxon>
        <taxon>Pezizomycotina</taxon>
        <taxon>Sordariomycetes</taxon>
        <taxon>Hypocreomycetidae</taxon>
        <taxon>Hypocreales</taxon>
        <taxon>Nectriaceae</taxon>
        <taxon>Fusarium</taxon>
        <taxon>Fusarium oxysporum species complex</taxon>
    </lineage>
</organism>
<evidence type="ECO:0000313" key="2">
    <source>
        <dbReference type="Proteomes" id="UP000693942"/>
    </source>
</evidence>
<dbReference type="AlphaFoldDB" id="A0A8J5PXK5"/>
<evidence type="ECO:0000313" key="1">
    <source>
        <dbReference type="EMBL" id="KAG7427965.1"/>
    </source>
</evidence>